<dbReference type="Proteomes" id="UP001159363">
    <property type="component" value="Chromosome 3"/>
</dbReference>
<keyword evidence="3" id="KW-1185">Reference proteome</keyword>
<comment type="caution">
    <text evidence="2">The sequence shown here is derived from an EMBL/GenBank/DDBJ whole genome shotgun (WGS) entry which is preliminary data.</text>
</comment>
<gene>
    <name evidence="2" type="ORF">PR048_009539</name>
</gene>
<evidence type="ECO:0000256" key="1">
    <source>
        <dbReference type="SAM" id="MobiDB-lite"/>
    </source>
</evidence>
<dbReference type="EMBL" id="JARBHB010000003">
    <property type="protein sequence ID" value="KAJ8890033.1"/>
    <property type="molecule type" value="Genomic_DNA"/>
</dbReference>
<proteinExistence type="predicted"/>
<feature type="region of interest" description="Disordered" evidence="1">
    <location>
        <begin position="173"/>
        <end position="203"/>
    </location>
</feature>
<reference evidence="2 3" key="1">
    <citation type="submission" date="2023-02" db="EMBL/GenBank/DDBJ databases">
        <title>LHISI_Scaffold_Assembly.</title>
        <authorList>
            <person name="Stuart O.P."/>
            <person name="Cleave R."/>
            <person name="Magrath M.J.L."/>
            <person name="Mikheyev A.S."/>
        </authorList>
    </citation>
    <scope>NUCLEOTIDE SEQUENCE [LARGE SCALE GENOMIC DNA]</scope>
    <source>
        <strain evidence="2">Daus_M_001</strain>
        <tissue evidence="2">Leg muscle</tissue>
    </source>
</reference>
<feature type="compositionally biased region" description="Polar residues" evidence="1">
    <location>
        <begin position="182"/>
        <end position="191"/>
    </location>
</feature>
<evidence type="ECO:0000313" key="3">
    <source>
        <dbReference type="Proteomes" id="UP001159363"/>
    </source>
</evidence>
<organism evidence="2 3">
    <name type="scientific">Dryococelus australis</name>
    <dbReference type="NCBI Taxonomy" id="614101"/>
    <lineage>
        <taxon>Eukaryota</taxon>
        <taxon>Metazoa</taxon>
        <taxon>Ecdysozoa</taxon>
        <taxon>Arthropoda</taxon>
        <taxon>Hexapoda</taxon>
        <taxon>Insecta</taxon>
        <taxon>Pterygota</taxon>
        <taxon>Neoptera</taxon>
        <taxon>Polyneoptera</taxon>
        <taxon>Phasmatodea</taxon>
        <taxon>Verophasmatodea</taxon>
        <taxon>Anareolatae</taxon>
        <taxon>Phasmatidae</taxon>
        <taxon>Eurycanthinae</taxon>
        <taxon>Dryococelus</taxon>
    </lineage>
</organism>
<protein>
    <submittedName>
        <fullName evidence="2">Uncharacterized protein</fullName>
    </submittedName>
</protein>
<sequence>MDPRWNPASKVKKRGSDTGDTNTQAYCIIAPTRKMYSVSVVTLYCANDTCSCWVLLHAIEDLRLNNWSDSPPPPPPTRQTGWVGPGFTHVGIMPDDATGRLAFLGISRLRCPCIPALFHTQLAPPSSALKTSMLRATQIRPFHSVSLMDIKNAKLCYRSVAARGAGMKRWEEREVPVKTRRPTASSGTIPTCENPVTRPGIEPGSPWESSSVNIIIDLDKRDSSFIHKRQLRMKFFWDVHVILKPRKHSLNKPSPGSIQHIAMFKERYYKAVAHPSVRQKLKFEIYLTDGRKEKKLPCDWLKVTTQGCKYASIYLNSDTARDTVSVRFLSRADCTAPSGLQTQHALKPLGFPLSFHLARSRRSFPGPRGVIALRKSPGSFTNKIDWPAPSPNAITDTALAGRWKAALSTCFPRGRLHTAVGALPIHSCFAAACHATAKENGFIIESVAEWRNPICHDMVEGPDVYGGTGDVDKRTLAARSPTHTRAHASLTNGVVQKSHRIVAKILGGMEYYERERVHYRDSPRLADMSLSLRCFNRVGGSLSRLLRVRVCVPACSHSESRTWKMNCLPFLAAGPYQLGHCRQSLVQHSRKNITFKPVAQLASVLVVGVGCIPRYNRQHVGVNRFANEQPGGSKSPGGIKIAYDCVGTGRPALLAGVGLPTCRTRWLQSGRFSVRLSHWEFVNNLDSTVLCILEPQLCVHWLLPQEMASITPHLAVYGFHYLFSSKSAIVSEASRACLINCDPITKSCVRVLCEIGAIWMGIGAAIGNCGGSSLEILWSGNQVGRRLLAGGLRTWSAPGKMFVFKP</sequence>
<evidence type="ECO:0000313" key="2">
    <source>
        <dbReference type="EMBL" id="KAJ8890033.1"/>
    </source>
</evidence>
<name>A0ABQ9I207_9NEOP</name>
<accession>A0ABQ9I207</accession>